<feature type="signal peptide" evidence="5">
    <location>
        <begin position="1"/>
        <end position="17"/>
    </location>
</feature>
<feature type="active site" description="Proton acceptor" evidence="4">
    <location>
        <position position="210"/>
    </location>
</feature>
<dbReference type="InterPro" id="IPR016035">
    <property type="entry name" value="Acyl_Trfase/lysoPLipase"/>
</dbReference>
<proteinExistence type="predicted"/>
<dbReference type="SUPFAM" id="SSF52151">
    <property type="entry name" value="FabD/lysophospholipase-like"/>
    <property type="match status" value="1"/>
</dbReference>
<dbReference type="GO" id="GO:0016042">
    <property type="term" value="P:lipid catabolic process"/>
    <property type="evidence" value="ECO:0007669"/>
    <property type="project" value="UniProtKB-UniRule"/>
</dbReference>
<dbReference type="RefSeq" id="WP_198109662.1">
    <property type="nucleotide sequence ID" value="NZ_JAEDAK010000002.1"/>
</dbReference>
<dbReference type="Gene3D" id="3.40.1090.10">
    <property type="entry name" value="Cytosolic phospholipase A2 catalytic domain"/>
    <property type="match status" value="2"/>
</dbReference>
<organism evidence="7 8">
    <name type="scientific">Inhella proteolytica</name>
    <dbReference type="NCBI Taxonomy" id="2795029"/>
    <lineage>
        <taxon>Bacteria</taxon>
        <taxon>Pseudomonadati</taxon>
        <taxon>Pseudomonadota</taxon>
        <taxon>Betaproteobacteria</taxon>
        <taxon>Burkholderiales</taxon>
        <taxon>Sphaerotilaceae</taxon>
        <taxon>Inhella</taxon>
    </lineage>
</organism>
<feature type="short sequence motif" description="DGA/G" evidence="4">
    <location>
        <begin position="210"/>
        <end position="212"/>
    </location>
</feature>
<dbReference type="CDD" id="cd07205">
    <property type="entry name" value="Pat_PNPLA6_PNPLA7_NTE1_like"/>
    <property type="match status" value="1"/>
</dbReference>
<dbReference type="InterPro" id="IPR002641">
    <property type="entry name" value="PNPLA_dom"/>
</dbReference>
<dbReference type="Pfam" id="PF01734">
    <property type="entry name" value="Patatin"/>
    <property type="match status" value="1"/>
</dbReference>
<evidence type="ECO:0000256" key="4">
    <source>
        <dbReference type="PROSITE-ProRule" id="PRU01161"/>
    </source>
</evidence>
<comment type="caution">
    <text evidence="7">The sequence shown here is derived from an EMBL/GenBank/DDBJ whole genome shotgun (WGS) entry which is preliminary data.</text>
</comment>
<name>A0A931NH21_9BURK</name>
<gene>
    <name evidence="7" type="ORF">I7X39_03940</name>
</gene>
<protein>
    <submittedName>
        <fullName evidence="7">Patatin-like phospholipase family protein</fullName>
    </submittedName>
</protein>
<feature type="short sequence motif" description="GXSXG" evidence="4">
    <location>
        <begin position="62"/>
        <end position="66"/>
    </location>
</feature>
<keyword evidence="1 4" id="KW-0378">Hydrolase</keyword>
<keyword evidence="8" id="KW-1185">Reference proteome</keyword>
<dbReference type="PANTHER" id="PTHR14226:SF29">
    <property type="entry name" value="NEUROPATHY TARGET ESTERASE SWS"/>
    <property type="match status" value="1"/>
</dbReference>
<dbReference type="InterPro" id="IPR050301">
    <property type="entry name" value="NTE"/>
</dbReference>
<feature type="active site" description="Nucleophile" evidence="4">
    <location>
        <position position="64"/>
    </location>
</feature>
<feature type="chain" id="PRO_5038106595" evidence="5">
    <location>
        <begin position="18"/>
        <end position="737"/>
    </location>
</feature>
<evidence type="ECO:0000313" key="8">
    <source>
        <dbReference type="Proteomes" id="UP000613266"/>
    </source>
</evidence>
<dbReference type="PROSITE" id="PS51635">
    <property type="entry name" value="PNPLA"/>
    <property type="match status" value="1"/>
</dbReference>
<evidence type="ECO:0000313" key="7">
    <source>
        <dbReference type="EMBL" id="MBH9576050.1"/>
    </source>
</evidence>
<keyword evidence="3 4" id="KW-0443">Lipid metabolism</keyword>
<sequence length="737" mass="80423">MRVWGIALLLFAAGAGAAEAPGAVERQRIGLVLSGGGARGLTHIGVLKVLERERIPVDLIAGTSMGAIIGGLYASGMDAASLERELLQLDWAQVFASRVDRQHLSLRRKEEDFAFSDAVELGARNGELRAPQGTVSSRGLEVLLRRLTLPVREHTHFDRLPTPFRAVATDMETGEALVMDEGDLALALRASMSVPGVFAPIEREDRLLGDGGLVNNLPVDVVRRMGAQRVIAVNVGTPLSGRAALGSLLGLTTQMINILTEQNVKRSLATLWDEDVLISPGLGELSSADFERAAEFIRIGEASTEALLAELRPLALSPADYARWRQARSRSEPPSPRLAALRFEGSEITRPERWLPVLASQAGAAFDAAKAVRDTRLLAASGDYARVDFRLEPGPAGDTLVFDLEDKPWGPHYFKIGLDLATDSEGLGSFNLRLTHNRHWLNRLGAEWRNQLAIGRSPRLFSEWYQPLSSQAGTGSDWFGSAWGELLLRRVRLFDEQGTEYAQLRRRAFATGVDLGKPFGRMGELRIGPWQEATRWTRLLGELSAPAPALRQLQHLYGVRAQARVDQLDEANFPREGWRLVMSGVLGHQTGVDERAHRLELEATQARSWGPDTLNLHARLARTEPVPGIPGGPYALGGFLQLSGLRSEQLSGNALLLLRAGWYRRLPEAPVLTRGWFLGGSLEAGNTWLAPRDLSLRGLRWGASAYLGADTGIGPLYLALGRAGDGATSLYLFLGRP</sequence>
<accession>A0A931NH21</accession>
<dbReference type="GO" id="GO:0016787">
    <property type="term" value="F:hydrolase activity"/>
    <property type="evidence" value="ECO:0007669"/>
    <property type="project" value="UniProtKB-UniRule"/>
</dbReference>
<dbReference type="Proteomes" id="UP000613266">
    <property type="component" value="Unassembled WGS sequence"/>
</dbReference>
<reference evidence="7" key="1">
    <citation type="submission" date="2020-12" db="EMBL/GenBank/DDBJ databases">
        <title>The genome sequence of Inhella sp. 1Y17.</title>
        <authorList>
            <person name="Liu Y."/>
        </authorList>
    </citation>
    <scope>NUCLEOTIDE SEQUENCE</scope>
    <source>
        <strain evidence="7">1Y17</strain>
    </source>
</reference>
<keyword evidence="2 4" id="KW-0442">Lipid degradation</keyword>
<dbReference type="AlphaFoldDB" id="A0A931NH21"/>
<evidence type="ECO:0000259" key="6">
    <source>
        <dbReference type="PROSITE" id="PS51635"/>
    </source>
</evidence>
<dbReference type="PANTHER" id="PTHR14226">
    <property type="entry name" value="NEUROPATHY TARGET ESTERASE/SWISS CHEESE D.MELANOGASTER"/>
    <property type="match status" value="1"/>
</dbReference>
<keyword evidence="5" id="KW-0732">Signal</keyword>
<dbReference type="EMBL" id="JAEDAK010000002">
    <property type="protein sequence ID" value="MBH9576050.1"/>
    <property type="molecule type" value="Genomic_DNA"/>
</dbReference>
<evidence type="ECO:0000256" key="3">
    <source>
        <dbReference type="ARBA" id="ARBA00023098"/>
    </source>
</evidence>
<feature type="short sequence motif" description="GXGXXG" evidence="4">
    <location>
        <begin position="35"/>
        <end position="40"/>
    </location>
</feature>
<evidence type="ECO:0000256" key="2">
    <source>
        <dbReference type="ARBA" id="ARBA00022963"/>
    </source>
</evidence>
<evidence type="ECO:0000256" key="5">
    <source>
        <dbReference type="SAM" id="SignalP"/>
    </source>
</evidence>
<dbReference type="Gene3D" id="2.40.160.50">
    <property type="entry name" value="membrane protein fhac: a member of the omp85/tpsb transporter family"/>
    <property type="match status" value="1"/>
</dbReference>
<evidence type="ECO:0000256" key="1">
    <source>
        <dbReference type="ARBA" id="ARBA00022801"/>
    </source>
</evidence>
<feature type="domain" description="PNPLA" evidence="6">
    <location>
        <begin position="31"/>
        <end position="223"/>
    </location>
</feature>